<keyword evidence="1" id="KW-0732">Signal</keyword>
<accession>A0A7Y6M298</accession>
<evidence type="ECO:0000313" key="2">
    <source>
        <dbReference type="EMBL" id="NUW31261.1"/>
    </source>
</evidence>
<feature type="chain" id="PRO_5031253458" evidence="1">
    <location>
        <begin position="38"/>
        <end position="94"/>
    </location>
</feature>
<sequence length="94" mass="9956">MLRVVTDFFTKGKKKMSPRRLAAAALVAGGLAVGAMAAPASAASAQVTETWHLMGSYAYYGDCVKAGVKAISNGAAQDFSCKPSGSRYDFYLYY</sequence>
<dbReference type="Proteomes" id="UP000586042">
    <property type="component" value="Unassembled WGS sequence"/>
</dbReference>
<proteinExistence type="predicted"/>
<organism evidence="2 3">
    <name type="scientific">Nonomuraea montanisoli</name>
    <dbReference type="NCBI Taxonomy" id="2741721"/>
    <lineage>
        <taxon>Bacteria</taxon>
        <taxon>Bacillati</taxon>
        <taxon>Actinomycetota</taxon>
        <taxon>Actinomycetes</taxon>
        <taxon>Streptosporangiales</taxon>
        <taxon>Streptosporangiaceae</taxon>
        <taxon>Nonomuraea</taxon>
    </lineage>
</organism>
<name>A0A7Y6M298_9ACTN</name>
<keyword evidence="3" id="KW-1185">Reference proteome</keyword>
<dbReference type="EMBL" id="JABWGN010000003">
    <property type="protein sequence ID" value="NUW31261.1"/>
    <property type="molecule type" value="Genomic_DNA"/>
</dbReference>
<evidence type="ECO:0000256" key="1">
    <source>
        <dbReference type="SAM" id="SignalP"/>
    </source>
</evidence>
<evidence type="ECO:0000313" key="3">
    <source>
        <dbReference type="Proteomes" id="UP000586042"/>
    </source>
</evidence>
<gene>
    <name evidence="2" type="ORF">HTZ77_07475</name>
</gene>
<reference evidence="2 3" key="1">
    <citation type="submission" date="2020-06" db="EMBL/GenBank/DDBJ databases">
        <title>Nonomuraea sp. SMC257, a novel actinomycete isolated from soil.</title>
        <authorList>
            <person name="Chanama M."/>
        </authorList>
    </citation>
    <scope>NUCLEOTIDE SEQUENCE [LARGE SCALE GENOMIC DNA]</scope>
    <source>
        <strain evidence="2 3">SMC257</strain>
    </source>
</reference>
<dbReference type="RefSeq" id="WP_175588739.1">
    <property type="nucleotide sequence ID" value="NZ_JABWGN010000003.1"/>
</dbReference>
<comment type="caution">
    <text evidence="2">The sequence shown here is derived from an EMBL/GenBank/DDBJ whole genome shotgun (WGS) entry which is preliminary data.</text>
</comment>
<feature type="signal peptide" evidence="1">
    <location>
        <begin position="1"/>
        <end position="37"/>
    </location>
</feature>
<dbReference type="AlphaFoldDB" id="A0A7Y6M298"/>
<protein>
    <submittedName>
        <fullName evidence="2">Uncharacterized protein</fullName>
    </submittedName>
</protein>